<keyword evidence="2" id="KW-1185">Reference proteome</keyword>
<name>A0A1H9G9P8_9LACT</name>
<reference evidence="1 2" key="1">
    <citation type="submission" date="2016-10" db="EMBL/GenBank/DDBJ databases">
        <authorList>
            <person name="de Groot N.N."/>
        </authorList>
    </citation>
    <scope>NUCLEOTIDE SEQUENCE [LARGE SCALE GENOMIC DNA]</scope>
    <source>
        <strain evidence="1 2">DSM 15695</strain>
    </source>
</reference>
<evidence type="ECO:0000313" key="2">
    <source>
        <dbReference type="Proteomes" id="UP000198833"/>
    </source>
</evidence>
<sequence>MTAIFRTDELKPQVEFVMNSSVMKRCANALNDKTKTKSKYLEYAKKMLVALKDIPPDQENYINIRYLNGKVLSQKSACEILSITNNQAYSLMRKSFESLCKKMFENEMKKYKKQEWRTIENVCTFENLLETSLRLLDIDRELVSFEILEEIKINDNDKKKYKVRANWYKWVKK</sequence>
<organism evidence="1 2">
    <name type="scientific">Ignavigranum ruoffiae</name>
    <dbReference type="NCBI Taxonomy" id="89093"/>
    <lineage>
        <taxon>Bacteria</taxon>
        <taxon>Bacillati</taxon>
        <taxon>Bacillota</taxon>
        <taxon>Bacilli</taxon>
        <taxon>Lactobacillales</taxon>
        <taxon>Aerococcaceae</taxon>
        <taxon>Ignavigranum</taxon>
    </lineage>
</organism>
<dbReference type="Proteomes" id="UP000198833">
    <property type="component" value="Unassembled WGS sequence"/>
</dbReference>
<gene>
    <name evidence="1" type="ORF">SAMN04488558_11210</name>
</gene>
<proteinExistence type="predicted"/>
<protein>
    <submittedName>
        <fullName evidence="1">Uncharacterized protein</fullName>
    </submittedName>
</protein>
<dbReference type="STRING" id="89093.SAMN04488558_11210"/>
<evidence type="ECO:0000313" key="1">
    <source>
        <dbReference type="EMBL" id="SEQ46508.1"/>
    </source>
</evidence>
<dbReference type="AlphaFoldDB" id="A0A1H9G9P8"/>
<dbReference type="EMBL" id="FOEN01000012">
    <property type="protein sequence ID" value="SEQ46508.1"/>
    <property type="molecule type" value="Genomic_DNA"/>
</dbReference>
<dbReference type="RefSeq" id="WP_092572579.1">
    <property type="nucleotide sequence ID" value="NZ_FOEN01000012.1"/>
</dbReference>
<accession>A0A1H9G9P8</accession>